<evidence type="ECO:0000256" key="1">
    <source>
        <dbReference type="SAM" id="MobiDB-lite"/>
    </source>
</evidence>
<feature type="region of interest" description="Disordered" evidence="1">
    <location>
        <begin position="39"/>
        <end position="70"/>
    </location>
</feature>
<dbReference type="AlphaFoldDB" id="A0A922M0F8"/>
<dbReference type="EMBL" id="JACEFF010000937">
    <property type="protein sequence ID" value="KAH9627790.1"/>
    <property type="molecule type" value="Genomic_DNA"/>
</dbReference>
<feature type="compositionally biased region" description="Polar residues" evidence="1">
    <location>
        <begin position="40"/>
        <end position="54"/>
    </location>
</feature>
<sequence>MYTLNCRSARHLLVVDGTGVGSSSARALTPAERAVLPASFPSSERASENVSSRSTARRRHTEGFPVNLPTTGCKINLDQHEANWLYASRVMRG</sequence>
<dbReference type="Proteomes" id="UP000814243">
    <property type="component" value="Unassembled WGS sequence"/>
</dbReference>
<name>A0A922M0F8_SPOEX</name>
<gene>
    <name evidence="2" type="ORF">HF086_000175</name>
</gene>
<evidence type="ECO:0000313" key="2">
    <source>
        <dbReference type="EMBL" id="KAH9627790.1"/>
    </source>
</evidence>
<reference evidence="2" key="1">
    <citation type="journal article" date="2021" name="G3 (Bethesda)">
        <title>Genome and transcriptome analysis of the beet armyworm Spodoptera exigua reveals targets for pest control. .</title>
        <authorList>
            <person name="Simon S."/>
            <person name="Breeschoten T."/>
            <person name="Jansen H.J."/>
            <person name="Dirks R.P."/>
            <person name="Schranz M.E."/>
            <person name="Ros V.I.D."/>
        </authorList>
    </citation>
    <scope>NUCLEOTIDE SEQUENCE</scope>
    <source>
        <strain evidence="2">TB_SE_WUR_2020</strain>
    </source>
</reference>
<evidence type="ECO:0000313" key="3">
    <source>
        <dbReference type="Proteomes" id="UP000814243"/>
    </source>
</evidence>
<protein>
    <submittedName>
        <fullName evidence="2">Uncharacterized protein</fullName>
    </submittedName>
</protein>
<proteinExistence type="predicted"/>
<accession>A0A922M0F8</accession>
<comment type="caution">
    <text evidence="2">The sequence shown here is derived from an EMBL/GenBank/DDBJ whole genome shotgun (WGS) entry which is preliminary data.</text>
</comment>
<organism evidence="2 3">
    <name type="scientific">Spodoptera exigua</name>
    <name type="common">Beet armyworm</name>
    <name type="synonym">Noctua fulgens</name>
    <dbReference type="NCBI Taxonomy" id="7107"/>
    <lineage>
        <taxon>Eukaryota</taxon>
        <taxon>Metazoa</taxon>
        <taxon>Ecdysozoa</taxon>
        <taxon>Arthropoda</taxon>
        <taxon>Hexapoda</taxon>
        <taxon>Insecta</taxon>
        <taxon>Pterygota</taxon>
        <taxon>Neoptera</taxon>
        <taxon>Endopterygota</taxon>
        <taxon>Lepidoptera</taxon>
        <taxon>Glossata</taxon>
        <taxon>Ditrysia</taxon>
        <taxon>Noctuoidea</taxon>
        <taxon>Noctuidae</taxon>
        <taxon>Amphipyrinae</taxon>
        <taxon>Spodoptera</taxon>
    </lineage>
</organism>